<evidence type="ECO:0000259" key="1">
    <source>
        <dbReference type="Pfam" id="PF06985"/>
    </source>
</evidence>
<keyword evidence="3" id="KW-1185">Reference proteome</keyword>
<dbReference type="Pfam" id="PF06985">
    <property type="entry name" value="HET"/>
    <property type="match status" value="1"/>
</dbReference>
<dbReference type="PANTHER" id="PTHR24148">
    <property type="entry name" value="ANKYRIN REPEAT DOMAIN-CONTAINING PROTEIN 39 HOMOLOG-RELATED"/>
    <property type="match status" value="1"/>
</dbReference>
<dbReference type="GeneID" id="28757863"/>
<protein>
    <recommendedName>
        <fullName evidence="1">Heterokaryon incompatibility domain-containing protein</fullName>
    </recommendedName>
</protein>
<accession>A0A177CFD4</accession>
<dbReference type="InterPro" id="IPR052895">
    <property type="entry name" value="HetReg/Transcr_Mod"/>
</dbReference>
<organism evidence="2 3">
    <name type="scientific">Paraphaeosphaeria sporulosa</name>
    <dbReference type="NCBI Taxonomy" id="1460663"/>
    <lineage>
        <taxon>Eukaryota</taxon>
        <taxon>Fungi</taxon>
        <taxon>Dikarya</taxon>
        <taxon>Ascomycota</taxon>
        <taxon>Pezizomycotina</taxon>
        <taxon>Dothideomycetes</taxon>
        <taxon>Pleosporomycetidae</taxon>
        <taxon>Pleosporales</taxon>
        <taxon>Massarineae</taxon>
        <taxon>Didymosphaeriaceae</taxon>
        <taxon>Paraphaeosphaeria</taxon>
    </lineage>
</organism>
<dbReference type="OrthoDB" id="5386682at2759"/>
<reference evidence="2 3" key="1">
    <citation type="submission" date="2016-05" db="EMBL/GenBank/DDBJ databases">
        <title>Comparative analysis of secretome profiles of manganese(II)-oxidizing ascomycete fungi.</title>
        <authorList>
            <consortium name="DOE Joint Genome Institute"/>
            <person name="Zeiner C.A."/>
            <person name="Purvine S.O."/>
            <person name="Zink E.M."/>
            <person name="Wu S."/>
            <person name="Pasa-Tolic L."/>
            <person name="Chaput D.L."/>
            <person name="Haridas S."/>
            <person name="Grigoriev I.V."/>
            <person name="Santelli C.M."/>
            <person name="Hansel C.M."/>
        </authorList>
    </citation>
    <scope>NUCLEOTIDE SEQUENCE [LARGE SCALE GENOMIC DNA]</scope>
    <source>
        <strain evidence="2 3">AP3s5-JAC2a</strain>
    </source>
</reference>
<dbReference type="Proteomes" id="UP000077069">
    <property type="component" value="Unassembled WGS sequence"/>
</dbReference>
<dbReference type="InterPro" id="IPR010730">
    <property type="entry name" value="HET"/>
</dbReference>
<dbReference type="PANTHER" id="PTHR24148:SF73">
    <property type="entry name" value="HET DOMAIN PROTEIN (AFU_ORTHOLOGUE AFUA_8G01020)"/>
    <property type="match status" value="1"/>
</dbReference>
<sequence length="108" mass="12955">MSHTEDWDNDKKAATKYTCLSYRWGDDEATHTVLINGKIRCVRQNLFDFLDMWKHGRRRRRKLKRWFWIDALCIDQTNAAERNHQVQKMGQIYSNAEEVIVWLGKEPA</sequence>
<feature type="non-terminal residue" evidence="2">
    <location>
        <position position="108"/>
    </location>
</feature>
<dbReference type="RefSeq" id="XP_018036688.1">
    <property type="nucleotide sequence ID" value="XM_018174377.1"/>
</dbReference>
<dbReference type="EMBL" id="KV441552">
    <property type="protein sequence ID" value="OAG06323.1"/>
    <property type="molecule type" value="Genomic_DNA"/>
</dbReference>
<evidence type="ECO:0000313" key="3">
    <source>
        <dbReference type="Proteomes" id="UP000077069"/>
    </source>
</evidence>
<name>A0A177CFD4_9PLEO</name>
<proteinExistence type="predicted"/>
<dbReference type="AlphaFoldDB" id="A0A177CFD4"/>
<dbReference type="InParanoid" id="A0A177CFD4"/>
<evidence type="ECO:0000313" key="2">
    <source>
        <dbReference type="EMBL" id="OAG06323.1"/>
    </source>
</evidence>
<feature type="domain" description="Heterokaryon incompatibility" evidence="1">
    <location>
        <begin position="17"/>
        <end position="106"/>
    </location>
</feature>
<gene>
    <name evidence="2" type="ORF">CC84DRAFT_1090801</name>
</gene>